<organism evidence="1 2">
    <name type="scientific">Pseudoalteromonas luteoviolacea NCIMB 1942</name>
    <dbReference type="NCBI Taxonomy" id="1365253"/>
    <lineage>
        <taxon>Bacteria</taxon>
        <taxon>Pseudomonadati</taxon>
        <taxon>Pseudomonadota</taxon>
        <taxon>Gammaproteobacteria</taxon>
        <taxon>Alteromonadales</taxon>
        <taxon>Pseudoalteromonadaceae</taxon>
        <taxon>Pseudoalteromonas</taxon>
    </lineage>
</organism>
<protein>
    <recommendedName>
        <fullName evidence="3">Acyltransferase</fullName>
    </recommendedName>
</protein>
<evidence type="ECO:0000313" key="1">
    <source>
        <dbReference type="EMBL" id="KZN44357.1"/>
    </source>
</evidence>
<dbReference type="CDD" id="cd04647">
    <property type="entry name" value="LbH_MAT_like"/>
    <property type="match status" value="1"/>
</dbReference>
<dbReference type="OrthoDB" id="9815592at2"/>
<dbReference type="PANTHER" id="PTHR23416">
    <property type="entry name" value="SIALIC ACID SYNTHASE-RELATED"/>
    <property type="match status" value="1"/>
</dbReference>
<gene>
    <name evidence="1" type="ORF">N482_16450</name>
</gene>
<dbReference type="Gene3D" id="2.160.10.10">
    <property type="entry name" value="Hexapeptide repeat proteins"/>
    <property type="match status" value="1"/>
</dbReference>
<dbReference type="PATRIC" id="fig|1365253.3.peg.4027"/>
<dbReference type="RefSeq" id="WP_063378424.1">
    <property type="nucleotide sequence ID" value="NZ_AUXT01000192.1"/>
</dbReference>
<dbReference type="AlphaFoldDB" id="A0A166ZIT6"/>
<proteinExistence type="predicted"/>
<dbReference type="SUPFAM" id="SSF51161">
    <property type="entry name" value="Trimeric LpxA-like enzymes"/>
    <property type="match status" value="1"/>
</dbReference>
<dbReference type="InterPro" id="IPR051159">
    <property type="entry name" value="Hexapeptide_acetyltransf"/>
</dbReference>
<reference evidence="1 2" key="1">
    <citation type="submission" date="2013-07" db="EMBL/GenBank/DDBJ databases">
        <title>Comparative Genomic and Metabolomic Analysis of Twelve Strains of Pseudoalteromonas luteoviolacea.</title>
        <authorList>
            <person name="Vynne N.G."/>
            <person name="Mansson M."/>
            <person name="Gram L."/>
        </authorList>
    </citation>
    <scope>NUCLEOTIDE SEQUENCE [LARGE SCALE GENOMIC DNA]</scope>
    <source>
        <strain evidence="1 2">NCIMB 1942</strain>
    </source>
</reference>
<dbReference type="Proteomes" id="UP000076587">
    <property type="component" value="Unassembled WGS sequence"/>
</dbReference>
<dbReference type="EMBL" id="AUXT01000192">
    <property type="protein sequence ID" value="KZN44357.1"/>
    <property type="molecule type" value="Genomic_DNA"/>
</dbReference>
<dbReference type="InterPro" id="IPR001451">
    <property type="entry name" value="Hexapep"/>
</dbReference>
<evidence type="ECO:0000313" key="2">
    <source>
        <dbReference type="Proteomes" id="UP000076587"/>
    </source>
</evidence>
<evidence type="ECO:0008006" key="3">
    <source>
        <dbReference type="Google" id="ProtNLM"/>
    </source>
</evidence>
<dbReference type="InterPro" id="IPR011004">
    <property type="entry name" value="Trimer_LpxA-like_sf"/>
</dbReference>
<name>A0A166ZIT6_9GAMM</name>
<comment type="caution">
    <text evidence="1">The sequence shown here is derived from an EMBL/GenBank/DDBJ whole genome shotgun (WGS) entry which is preliminary data.</text>
</comment>
<sequence>MFKNLTRLISYALKFRRVDKSYLTINIGKNIRLYYPEKVQHEGYLHLNDDNFIDARGGVDFGKNVILAPKVCILTYNHDYDNVGWVPYSPKIIMKGVEIGQDCWIGYDSLLLPGTRLGNNTVVAAKSVLKGSYPDNVLIAGNPAKVIKALEKSDDAIQYLIQKFGGIS</sequence>
<accession>A0A166ZIT6</accession>
<dbReference type="Pfam" id="PF00132">
    <property type="entry name" value="Hexapep"/>
    <property type="match status" value="1"/>
</dbReference>